<keyword evidence="2" id="KW-1185">Reference proteome</keyword>
<proteinExistence type="predicted"/>
<name>A0A913Y245_EXADI</name>
<dbReference type="EnsemblMetazoa" id="XM_021057236.2">
    <property type="protein sequence ID" value="XP_020912895.1"/>
    <property type="gene ID" value="LOC110250632"/>
</dbReference>
<dbReference type="GeneID" id="110250632"/>
<organism evidence="1 2">
    <name type="scientific">Exaiptasia diaphana</name>
    <name type="common">Tropical sea anemone</name>
    <name type="synonym">Aiptasia pulchella</name>
    <dbReference type="NCBI Taxonomy" id="2652724"/>
    <lineage>
        <taxon>Eukaryota</taxon>
        <taxon>Metazoa</taxon>
        <taxon>Cnidaria</taxon>
        <taxon>Anthozoa</taxon>
        <taxon>Hexacorallia</taxon>
        <taxon>Actiniaria</taxon>
        <taxon>Aiptasiidae</taxon>
        <taxon>Exaiptasia</taxon>
    </lineage>
</organism>
<accession>A0A913Y245</accession>
<sequence>MTRGYFFITEASAMNTKTILVLVVIASVLVLESIAVPVQRSKAIDLLLKRFQDIKRLSKKCNRIDKSCYDSRECFCDGVRRVECSSIRKDGRGTCTAALGPNDFLQ</sequence>
<protein>
    <submittedName>
        <fullName evidence="1">Uncharacterized protein</fullName>
    </submittedName>
</protein>
<evidence type="ECO:0000313" key="1">
    <source>
        <dbReference type="EnsemblMetazoa" id="XP_020912895.1"/>
    </source>
</evidence>
<evidence type="ECO:0000313" key="2">
    <source>
        <dbReference type="Proteomes" id="UP000887567"/>
    </source>
</evidence>
<dbReference type="AlphaFoldDB" id="A0A913Y245"/>
<reference evidence="1" key="1">
    <citation type="submission" date="2022-11" db="UniProtKB">
        <authorList>
            <consortium name="EnsemblMetazoa"/>
        </authorList>
    </citation>
    <scope>IDENTIFICATION</scope>
</reference>
<dbReference type="Proteomes" id="UP000887567">
    <property type="component" value="Unplaced"/>
</dbReference>
<dbReference type="KEGG" id="epa:110250632"/>
<dbReference type="RefSeq" id="XP_020912895.1">
    <property type="nucleotide sequence ID" value="XM_021057236.2"/>
</dbReference>